<organism evidence="7 8">
    <name type="scientific">Elysia crispata</name>
    <name type="common">lettuce slug</name>
    <dbReference type="NCBI Taxonomy" id="231223"/>
    <lineage>
        <taxon>Eukaryota</taxon>
        <taxon>Metazoa</taxon>
        <taxon>Spiralia</taxon>
        <taxon>Lophotrochozoa</taxon>
        <taxon>Mollusca</taxon>
        <taxon>Gastropoda</taxon>
        <taxon>Heterobranchia</taxon>
        <taxon>Euthyneura</taxon>
        <taxon>Panpulmonata</taxon>
        <taxon>Sacoglossa</taxon>
        <taxon>Placobranchoidea</taxon>
        <taxon>Plakobranchidae</taxon>
        <taxon>Elysia</taxon>
    </lineage>
</organism>
<evidence type="ECO:0000313" key="8">
    <source>
        <dbReference type="Proteomes" id="UP001283361"/>
    </source>
</evidence>
<dbReference type="InterPro" id="IPR015424">
    <property type="entry name" value="PyrdxlP-dep_Trfase"/>
</dbReference>
<evidence type="ECO:0000259" key="6">
    <source>
        <dbReference type="Pfam" id="PF00155"/>
    </source>
</evidence>
<dbReference type="PANTHER" id="PTHR46383:SF1">
    <property type="entry name" value="ASPARTATE AMINOTRANSFERASE"/>
    <property type="match status" value="1"/>
</dbReference>
<evidence type="ECO:0000256" key="4">
    <source>
        <dbReference type="ARBA" id="ARBA00022679"/>
    </source>
</evidence>
<dbReference type="InterPro" id="IPR004839">
    <property type="entry name" value="Aminotransferase_I/II_large"/>
</dbReference>
<dbReference type="InterPro" id="IPR004838">
    <property type="entry name" value="NHTrfase_class1_PyrdxlP-BS"/>
</dbReference>
<comment type="caution">
    <text evidence="7">The sequence shown here is derived from an EMBL/GenBank/DDBJ whole genome shotgun (WGS) entry which is preliminary data.</text>
</comment>
<name>A0AAE1D7Q7_9GAST</name>
<dbReference type="InterPro" id="IPR015422">
    <property type="entry name" value="PyrdxlP-dep_Trfase_small"/>
</dbReference>
<keyword evidence="3" id="KW-0032">Aminotransferase</keyword>
<keyword evidence="8" id="KW-1185">Reference proteome</keyword>
<protein>
    <recommendedName>
        <fullName evidence="6">Aminotransferase class I/classII large domain-containing protein</fullName>
    </recommendedName>
</protein>
<dbReference type="Gene3D" id="3.40.640.10">
    <property type="entry name" value="Type I PLP-dependent aspartate aminotransferase-like (Major domain)"/>
    <property type="match status" value="1"/>
</dbReference>
<comment type="cofactor">
    <cofactor evidence="1">
        <name>pyridoxal 5'-phosphate</name>
        <dbReference type="ChEBI" id="CHEBI:597326"/>
    </cofactor>
</comment>
<dbReference type="AlphaFoldDB" id="A0AAE1D7Q7"/>
<evidence type="ECO:0000313" key="7">
    <source>
        <dbReference type="EMBL" id="KAK3760442.1"/>
    </source>
</evidence>
<keyword evidence="4" id="KW-0808">Transferase</keyword>
<accession>A0AAE1D7Q7</accession>
<dbReference type="InterPro" id="IPR050596">
    <property type="entry name" value="AspAT/PAT-like"/>
</dbReference>
<dbReference type="SUPFAM" id="SSF53383">
    <property type="entry name" value="PLP-dependent transferases"/>
    <property type="match status" value="1"/>
</dbReference>
<dbReference type="Proteomes" id="UP001283361">
    <property type="component" value="Unassembled WGS sequence"/>
</dbReference>
<evidence type="ECO:0000256" key="5">
    <source>
        <dbReference type="ARBA" id="ARBA00022898"/>
    </source>
</evidence>
<gene>
    <name evidence="7" type="ORF">RRG08_065168</name>
</gene>
<dbReference type="GO" id="GO:0008483">
    <property type="term" value="F:transaminase activity"/>
    <property type="evidence" value="ECO:0007669"/>
    <property type="project" value="UniProtKB-KW"/>
</dbReference>
<dbReference type="GO" id="GO:0030170">
    <property type="term" value="F:pyridoxal phosphate binding"/>
    <property type="evidence" value="ECO:0007669"/>
    <property type="project" value="InterPro"/>
</dbReference>
<reference evidence="7" key="1">
    <citation type="journal article" date="2023" name="G3 (Bethesda)">
        <title>A reference genome for the long-term kleptoplast-retaining sea slug Elysia crispata morphotype clarki.</title>
        <authorList>
            <person name="Eastman K.E."/>
            <person name="Pendleton A.L."/>
            <person name="Shaikh M.A."/>
            <person name="Suttiyut T."/>
            <person name="Ogas R."/>
            <person name="Tomko P."/>
            <person name="Gavelis G."/>
            <person name="Widhalm J.R."/>
            <person name="Wisecaver J.H."/>
        </authorList>
    </citation>
    <scope>NUCLEOTIDE SEQUENCE</scope>
    <source>
        <strain evidence="7">ECLA1</strain>
    </source>
</reference>
<dbReference type="PANTHER" id="PTHR46383">
    <property type="entry name" value="ASPARTATE AMINOTRANSFERASE"/>
    <property type="match status" value="1"/>
</dbReference>
<comment type="similarity">
    <text evidence="2">Belongs to the class-I pyridoxal-phosphate-dependent aminotransferase family.</text>
</comment>
<keyword evidence="5" id="KW-0663">Pyridoxal phosphate</keyword>
<proteinExistence type="inferred from homology"/>
<dbReference type="InterPro" id="IPR015421">
    <property type="entry name" value="PyrdxlP-dep_Trfase_major"/>
</dbReference>
<dbReference type="CDD" id="cd00609">
    <property type="entry name" value="AAT_like"/>
    <property type="match status" value="1"/>
</dbReference>
<evidence type="ECO:0000256" key="2">
    <source>
        <dbReference type="ARBA" id="ARBA00007441"/>
    </source>
</evidence>
<dbReference type="PROSITE" id="PS00105">
    <property type="entry name" value="AA_TRANSFER_CLASS_1"/>
    <property type="match status" value="1"/>
</dbReference>
<evidence type="ECO:0000256" key="1">
    <source>
        <dbReference type="ARBA" id="ARBA00001933"/>
    </source>
</evidence>
<sequence>MDLIRPDLIAQKYGGAQNLAFNERIKQLIREGSRIHHFGFGESPFPVIEVATEALKRHAHEKSYLNVQGLTELRKGICTFHQHYDHVTFDPDDVIVAPGSKQLILLLMTVFGGDILINSPAWTTYRSQAVLAGCSPLIVESREEDDWRITPEGVEKAISGVNSNRYKLLVLCNPCNPSGACYTEEQLRDLVKTCRKHKVLVMSDEIYARIHFTGEHVCISKVYPEGGIVCSGMSKWAGAGGWRMGYHIYPKQLSLLRNLVTNASSHSYSCAPAPMQYAFAEAMQNVTACDEYILHVTRVMKCVSDYCVRELRSANVQVPEPQGGFYLFPKFEVIRTALIRRGITTGQAMCDVMLEECSVALLPGGPVHNRPCEEFTVRFCFVNFDGTAALAESRSQGLDQELGEAFVQDICRPVYDGIEALKNWVIKLTKEQVKPQDT</sequence>
<feature type="domain" description="Aminotransferase class I/classII large" evidence="6">
    <location>
        <begin position="38"/>
        <end position="381"/>
    </location>
</feature>
<dbReference type="Gene3D" id="3.90.1150.10">
    <property type="entry name" value="Aspartate Aminotransferase, domain 1"/>
    <property type="match status" value="1"/>
</dbReference>
<dbReference type="Pfam" id="PF00155">
    <property type="entry name" value="Aminotran_1_2"/>
    <property type="match status" value="1"/>
</dbReference>
<dbReference type="GO" id="GO:0006520">
    <property type="term" value="P:amino acid metabolic process"/>
    <property type="evidence" value="ECO:0007669"/>
    <property type="project" value="InterPro"/>
</dbReference>
<dbReference type="EMBL" id="JAWDGP010004984">
    <property type="protein sequence ID" value="KAK3760442.1"/>
    <property type="molecule type" value="Genomic_DNA"/>
</dbReference>
<evidence type="ECO:0000256" key="3">
    <source>
        <dbReference type="ARBA" id="ARBA00022576"/>
    </source>
</evidence>